<dbReference type="EMBL" id="RKLT01000011">
    <property type="protein sequence ID" value="MBX0296822.1"/>
    <property type="molecule type" value="Genomic_DNA"/>
</dbReference>
<reference evidence="1 2" key="1">
    <citation type="submission" date="2021-06" db="EMBL/GenBank/DDBJ databases">
        <title>Halomicroarcula sp. a new haloarchaeum isolated from saline soil.</title>
        <authorList>
            <person name="Duran-Viseras A."/>
            <person name="Sanchez-Porro C."/>
            <person name="Ventosa A."/>
        </authorList>
    </citation>
    <scope>NUCLEOTIDE SEQUENCE [LARGE SCALE GENOMIC DNA]</scope>
    <source>
        <strain evidence="1 2">F27</strain>
    </source>
</reference>
<dbReference type="AlphaFoldDB" id="A0AAW4PFH6"/>
<dbReference type="RefSeq" id="WP_220581416.1">
    <property type="nucleotide sequence ID" value="NZ_RKLT01000011.1"/>
</dbReference>
<evidence type="ECO:0000313" key="1">
    <source>
        <dbReference type="EMBL" id="MBX0296822.1"/>
    </source>
</evidence>
<sequence>MNDTTSDALANERIRHKMVSSLDYQIGLLADTIQQAVIEGSVDPEEAAQLRERLWGVESLAETRDVWDQLAEDSDLLE</sequence>
<name>A0AAW4PFH6_9EURY</name>
<comment type="caution">
    <text evidence="1">The sequence shown here is derived from an EMBL/GenBank/DDBJ whole genome shotgun (WGS) entry which is preliminary data.</text>
</comment>
<keyword evidence="2" id="KW-1185">Reference proteome</keyword>
<gene>
    <name evidence="1" type="ORF">EGH23_18240</name>
</gene>
<proteinExistence type="predicted"/>
<evidence type="ECO:0000313" key="2">
    <source>
        <dbReference type="Proteomes" id="UP001430455"/>
    </source>
</evidence>
<protein>
    <submittedName>
        <fullName evidence="1">Uncharacterized protein</fullName>
    </submittedName>
</protein>
<accession>A0AAW4PFH6</accession>
<dbReference type="Proteomes" id="UP001430455">
    <property type="component" value="Unassembled WGS sequence"/>
</dbReference>
<organism evidence="1 2">
    <name type="scientific">Haloarcula nitratireducens</name>
    <dbReference type="NCBI Taxonomy" id="2487749"/>
    <lineage>
        <taxon>Archaea</taxon>
        <taxon>Methanobacteriati</taxon>
        <taxon>Methanobacteriota</taxon>
        <taxon>Stenosarchaea group</taxon>
        <taxon>Halobacteria</taxon>
        <taxon>Halobacteriales</taxon>
        <taxon>Haloarculaceae</taxon>
        <taxon>Haloarcula</taxon>
    </lineage>
</organism>